<reference evidence="3" key="1">
    <citation type="submission" date="2016-10" db="EMBL/GenBank/DDBJ databases">
        <authorList>
            <person name="Varghese N."/>
            <person name="Submissions S."/>
        </authorList>
    </citation>
    <scope>NUCLEOTIDE SEQUENCE [LARGE SCALE GENOMIC DNA]</scope>
    <source>
        <strain evidence="3">Gh-67</strain>
    </source>
</reference>
<proteinExistence type="predicted"/>
<protein>
    <submittedName>
        <fullName evidence="2">Uncharacterized protein</fullName>
    </submittedName>
</protein>
<evidence type="ECO:0000256" key="1">
    <source>
        <dbReference type="SAM" id="SignalP"/>
    </source>
</evidence>
<gene>
    <name evidence="2" type="ORF">SAMN05192573_103506</name>
</gene>
<dbReference type="AlphaFoldDB" id="A0A1G7UIE1"/>
<accession>A0A1G7UIE1</accession>
<keyword evidence="1" id="KW-0732">Signal</keyword>
<evidence type="ECO:0000313" key="2">
    <source>
        <dbReference type="EMBL" id="SDG47322.1"/>
    </source>
</evidence>
<evidence type="ECO:0000313" key="3">
    <source>
        <dbReference type="Proteomes" id="UP000199705"/>
    </source>
</evidence>
<dbReference type="Proteomes" id="UP000199705">
    <property type="component" value="Unassembled WGS sequence"/>
</dbReference>
<dbReference type="STRING" id="551996.SAMN05192573_103506"/>
<name>A0A1G7UIE1_9SPHI</name>
<organism evidence="2 3">
    <name type="scientific">Mucilaginibacter gossypii</name>
    <dbReference type="NCBI Taxonomy" id="551996"/>
    <lineage>
        <taxon>Bacteria</taxon>
        <taxon>Pseudomonadati</taxon>
        <taxon>Bacteroidota</taxon>
        <taxon>Sphingobacteriia</taxon>
        <taxon>Sphingobacteriales</taxon>
        <taxon>Sphingobacteriaceae</taxon>
        <taxon>Mucilaginibacter</taxon>
    </lineage>
</organism>
<feature type="signal peptide" evidence="1">
    <location>
        <begin position="1"/>
        <end position="20"/>
    </location>
</feature>
<keyword evidence="3" id="KW-1185">Reference proteome</keyword>
<dbReference type="RefSeq" id="WP_090525667.1">
    <property type="nucleotide sequence ID" value="NZ_FNCG01000003.1"/>
</dbReference>
<dbReference type="GeneID" id="91136644"/>
<feature type="chain" id="PRO_5011534849" evidence="1">
    <location>
        <begin position="21"/>
        <end position="259"/>
    </location>
</feature>
<sequence length="259" mass="28701">MKKPILTIITFFIVAVQAFAQNITTPNVEQKDDQSTIIKKIETNSQYTIVTFENYAYQDNAWLQLNKEIFIQTDLSNAHYEYVKSENIAMVPNKNVLKKAGDKLEFKVYFKKIPSAAKSIDIIEHAGLSRSGINYFNFYNVSLTEQAAATKHVKVTDVVLLPPPPVATDTASTGLFNGSPSNDMQNAMNSMGPMYASMAKSVLDAQLAYFKQPGKIAEIAKLNKDYFDALVKVGFNYEQALKIITANGLISKSSSVTGQ</sequence>
<dbReference type="EMBL" id="FNCG01000003">
    <property type="protein sequence ID" value="SDG47322.1"/>
    <property type="molecule type" value="Genomic_DNA"/>
</dbReference>